<dbReference type="EMBL" id="LRPO01000039">
    <property type="protein sequence ID" value="KWZ80831.1"/>
    <property type="molecule type" value="Genomic_DNA"/>
</dbReference>
<dbReference type="AlphaFoldDB" id="A0A0M4LMP2"/>
<evidence type="ECO:0000313" key="1">
    <source>
        <dbReference type="EMBL" id="KWZ80831.1"/>
    </source>
</evidence>
<comment type="caution">
    <text evidence="1">The sequence shown here is derived from an EMBL/GenBank/DDBJ whole genome shotgun (WGS) entry which is preliminary data.</text>
</comment>
<sequence>MERIHRSPFATKDVGERSPVAADRYLKDTGRHPEDTEMAIPCVRSHEILEVTIVSRRFRLASTP</sequence>
<name>A0A0M4LMP2_BIFBI</name>
<organism evidence="1 2">
    <name type="scientific">Bifidobacterium bifidum</name>
    <dbReference type="NCBI Taxonomy" id="1681"/>
    <lineage>
        <taxon>Bacteria</taxon>
        <taxon>Bacillati</taxon>
        <taxon>Actinomycetota</taxon>
        <taxon>Actinomycetes</taxon>
        <taxon>Bifidobacteriales</taxon>
        <taxon>Bifidobacteriaceae</taxon>
        <taxon>Bifidobacterium</taxon>
    </lineage>
</organism>
<proteinExistence type="predicted"/>
<protein>
    <submittedName>
        <fullName evidence="1">Uncharacterized protein</fullName>
    </submittedName>
</protein>
<accession>A0A0M4LMP2</accession>
<dbReference type="Proteomes" id="UP000070092">
    <property type="component" value="Unassembled WGS sequence"/>
</dbReference>
<reference evidence="1 2" key="1">
    <citation type="submission" date="2016-01" db="EMBL/GenBank/DDBJ databases">
        <authorList>
            <person name="Oliw E.H."/>
        </authorList>
    </citation>
    <scope>NUCLEOTIDE SEQUENCE [LARGE SCALE GENOMIC DNA]</scope>
    <source>
        <strain evidence="1 2">MJR8628B</strain>
    </source>
</reference>
<dbReference type="PATRIC" id="fig|1681.42.peg.1782"/>
<gene>
    <name evidence="1" type="ORF">HMPREF3196_01404</name>
</gene>
<evidence type="ECO:0000313" key="2">
    <source>
        <dbReference type="Proteomes" id="UP000070092"/>
    </source>
</evidence>